<reference evidence="4" key="1">
    <citation type="submission" date="2016-10" db="EMBL/GenBank/DDBJ databases">
        <authorList>
            <person name="Varghese N."/>
            <person name="Submissions S."/>
        </authorList>
    </citation>
    <scope>NUCLEOTIDE SEQUENCE [LARGE SCALE GENOMIC DNA]</scope>
    <source>
        <strain evidence="4">NRRL B-59562</strain>
    </source>
</reference>
<dbReference type="InterPro" id="IPR036953">
    <property type="entry name" value="GreA/GreB_C_sf"/>
</dbReference>
<feature type="coiled-coil region" evidence="1">
    <location>
        <begin position="4"/>
        <end position="31"/>
    </location>
</feature>
<evidence type="ECO:0000313" key="3">
    <source>
        <dbReference type="EMBL" id="SDW16725.1"/>
    </source>
</evidence>
<keyword evidence="1" id="KW-0175">Coiled coil</keyword>
<dbReference type="GO" id="GO:0070063">
    <property type="term" value="F:RNA polymerase binding"/>
    <property type="evidence" value="ECO:0007669"/>
    <property type="project" value="InterPro"/>
</dbReference>
<dbReference type="EMBL" id="FNNU01000001">
    <property type="protein sequence ID" value="SDW16725.1"/>
    <property type="molecule type" value="Genomic_DNA"/>
</dbReference>
<gene>
    <name evidence="3" type="ORF">SAMN05216287_0297</name>
</gene>
<dbReference type="Proteomes" id="UP000243778">
    <property type="component" value="Unassembled WGS sequence"/>
</dbReference>
<keyword evidence="3" id="KW-0251">Elongation factor</keyword>
<dbReference type="Gene3D" id="3.10.50.30">
    <property type="entry name" value="Transcription elongation factor, GreA/GreB, C-terminal domain"/>
    <property type="match status" value="1"/>
</dbReference>
<protein>
    <submittedName>
        <fullName evidence="3">GreA/GreB family elongation factor</fullName>
    </submittedName>
</protein>
<dbReference type="InterPro" id="IPR001437">
    <property type="entry name" value="Tscrpt_elong_fac_GreA/B_C"/>
</dbReference>
<dbReference type="OrthoDB" id="5293337at2"/>
<dbReference type="AlphaFoldDB" id="A0A1H2RBQ5"/>
<accession>A0A1H2RBQ5</accession>
<dbReference type="InterPro" id="IPR023459">
    <property type="entry name" value="Tscrpt_elong_fac_GreA/B_fam"/>
</dbReference>
<sequence>MDKARLRERLLERLESDLELARRAAQTAYEAATHEENIAENKYDTLGLEASYLAAGQSRRVEEIHQALAAWRQLPLQPYAAPRGITLGTLVQLADDNGDEQWLLLGPDGAGLKLSDEQRDVLVITARSPLGAALLGQHAGDEFEREIAGRKRRFEILAAF</sequence>
<evidence type="ECO:0000313" key="4">
    <source>
        <dbReference type="Proteomes" id="UP000243778"/>
    </source>
</evidence>
<keyword evidence="4" id="KW-1185">Reference proteome</keyword>
<dbReference type="Pfam" id="PF01272">
    <property type="entry name" value="GreA_GreB"/>
    <property type="match status" value="1"/>
</dbReference>
<evidence type="ECO:0000256" key="1">
    <source>
        <dbReference type="SAM" id="Coils"/>
    </source>
</evidence>
<name>A0A1H2RBQ5_9PSED</name>
<dbReference type="SUPFAM" id="SSF54534">
    <property type="entry name" value="FKBP-like"/>
    <property type="match status" value="1"/>
</dbReference>
<proteinExistence type="predicted"/>
<organism evidence="3 4">
    <name type="scientific">Pseudomonas kuykendallii</name>
    <dbReference type="NCBI Taxonomy" id="1007099"/>
    <lineage>
        <taxon>Bacteria</taxon>
        <taxon>Pseudomonadati</taxon>
        <taxon>Pseudomonadota</taxon>
        <taxon>Gammaproteobacteria</taxon>
        <taxon>Pseudomonadales</taxon>
        <taxon>Pseudomonadaceae</taxon>
        <taxon>Pseudomonas</taxon>
    </lineage>
</organism>
<feature type="domain" description="Transcription elongation factor GreA/GreB C-terminal" evidence="2">
    <location>
        <begin position="85"/>
        <end position="158"/>
    </location>
</feature>
<dbReference type="GO" id="GO:0032784">
    <property type="term" value="P:regulation of DNA-templated transcription elongation"/>
    <property type="evidence" value="ECO:0007669"/>
    <property type="project" value="InterPro"/>
</dbReference>
<dbReference type="GO" id="GO:0003746">
    <property type="term" value="F:translation elongation factor activity"/>
    <property type="evidence" value="ECO:0007669"/>
    <property type="project" value="UniProtKB-KW"/>
</dbReference>
<keyword evidence="3" id="KW-0648">Protein biosynthesis</keyword>
<dbReference type="PIRSF" id="PIRSF006092">
    <property type="entry name" value="GreA_GreB"/>
    <property type="match status" value="1"/>
</dbReference>
<dbReference type="RefSeq" id="WP_090223979.1">
    <property type="nucleotide sequence ID" value="NZ_CAURGU010000019.1"/>
</dbReference>
<dbReference type="STRING" id="1007099.SAMN05216287_0297"/>
<dbReference type="GO" id="GO:0003677">
    <property type="term" value="F:DNA binding"/>
    <property type="evidence" value="ECO:0007669"/>
    <property type="project" value="InterPro"/>
</dbReference>
<evidence type="ECO:0000259" key="2">
    <source>
        <dbReference type="Pfam" id="PF01272"/>
    </source>
</evidence>